<geneLocation type="plasmid" evidence="5 7">
    <name>pTiAF3.44</name>
</geneLocation>
<dbReference type="STRING" id="1367849.GCA_000518585_03829"/>
<dbReference type="Pfam" id="PF06414">
    <property type="entry name" value="Zeta_toxin"/>
    <property type="match status" value="1"/>
</dbReference>
<keyword evidence="2" id="KW-0067">ATP-binding</keyword>
<evidence type="ECO:0000256" key="2">
    <source>
        <dbReference type="ARBA" id="ARBA00022840"/>
    </source>
</evidence>
<dbReference type="KEGG" id="alf:CFBP5473_23160"/>
<geneLocation type="plasmid" evidence="4">
    <name>pTiCFBP5473</name>
</geneLocation>
<dbReference type="PANTHER" id="PTHR39206:SF1">
    <property type="entry name" value="SLL8004 PROTEIN"/>
    <property type="match status" value="1"/>
</dbReference>
<dbReference type="InterPro" id="IPR010488">
    <property type="entry name" value="Zeta_toxin_domain"/>
</dbReference>
<keyword evidence="7" id="KW-1185">Reference proteome</keyword>
<dbReference type="RefSeq" id="WP_027676405.1">
    <property type="nucleotide sequence ID" value="NZ_CP039694.1"/>
</dbReference>
<dbReference type="Proteomes" id="UP000826513">
    <property type="component" value="Plasmid pTiAF3.44"/>
</dbReference>
<dbReference type="PANTHER" id="PTHR39206">
    <property type="entry name" value="SLL8004 PROTEIN"/>
    <property type="match status" value="1"/>
</dbReference>
<reference evidence="4 6" key="1">
    <citation type="submission" date="2019-04" db="EMBL/GenBank/DDBJ databases">
        <title>Complete genome sequence of Agrobacterium larrymoorei CFBP5473.</title>
        <authorList>
            <person name="Haryono M."/>
            <person name="Chou L."/>
            <person name="Lin Y.-C."/>
            <person name="Lai E.-M."/>
            <person name="Kuo C.-H."/>
        </authorList>
    </citation>
    <scope>NUCLEOTIDE SEQUENCE [LARGE SCALE GENOMIC DNA]</scope>
    <source>
        <strain evidence="4 6">CFBP5473</strain>
        <plasmid evidence="4">pTiCFBP5473</plasmid>
        <plasmid evidence="6">pticfbp5473</plasmid>
    </source>
</reference>
<dbReference type="Gene3D" id="3.40.50.300">
    <property type="entry name" value="P-loop containing nucleotide triphosphate hydrolases"/>
    <property type="match status" value="1"/>
</dbReference>
<dbReference type="AlphaFoldDB" id="A0A4D7E6C7"/>
<evidence type="ECO:0000313" key="7">
    <source>
        <dbReference type="Proteomes" id="UP000826513"/>
    </source>
</evidence>
<gene>
    <name evidence="4" type="ORF">CFBP5473_23160</name>
    <name evidence="5" type="ORF">J5285_23830</name>
</gene>
<dbReference type="Proteomes" id="UP000298545">
    <property type="component" value="Plasmid pTiCFBP5473"/>
</dbReference>
<name>A0A4D7E6C7_9HYPH</name>
<dbReference type="EMBL" id="CP039694">
    <property type="protein sequence ID" value="QCJ00901.1"/>
    <property type="molecule type" value="Genomic_DNA"/>
</dbReference>
<dbReference type="GO" id="GO:0005524">
    <property type="term" value="F:ATP binding"/>
    <property type="evidence" value="ECO:0007669"/>
    <property type="project" value="UniProtKB-KW"/>
</dbReference>
<reference evidence="5 7" key="2">
    <citation type="submission" date="2021-03" db="EMBL/GenBank/DDBJ databases">
        <title>Rapid diversification of plasmids in a genus of pathogenic and nitrogen fixing bacteria.</title>
        <authorList>
            <person name="Weisberg A.J."/>
            <person name="Miller M."/>
            <person name="Ream W."/>
            <person name="Grunwald N.J."/>
            <person name="Chang J.H."/>
        </authorList>
    </citation>
    <scope>NUCLEOTIDE SEQUENCE [LARGE SCALE GENOMIC DNA]</scope>
    <source>
        <strain evidence="5 7">AF3.44</strain>
        <plasmid evidence="5 7">pTiAF3.44</plasmid>
    </source>
</reference>
<evidence type="ECO:0000313" key="4">
    <source>
        <dbReference type="EMBL" id="QCJ00901.1"/>
    </source>
</evidence>
<evidence type="ECO:0000313" key="5">
    <source>
        <dbReference type="EMBL" id="QYA10237.1"/>
    </source>
</evidence>
<evidence type="ECO:0000259" key="3">
    <source>
        <dbReference type="Pfam" id="PF06414"/>
    </source>
</evidence>
<evidence type="ECO:0000313" key="6">
    <source>
        <dbReference type="Proteomes" id="UP000298545"/>
    </source>
</evidence>
<evidence type="ECO:0000256" key="1">
    <source>
        <dbReference type="ARBA" id="ARBA00022741"/>
    </source>
</evidence>
<sequence>MNNLASAVTSIVDTQRETKKPLAIILAGHNGSGKSTMWRKMLAGQLQIPLINADRMMLSILPEPNSEGALADWALDLRDNDQNWMLVAQRGVRAFVGHAMRAQVPFAMETVFSHWKDKGDGSFESKVDMIRDIQAAGYFVLLFFVGLTDTDLSILRVRTRVAEHGHAVDETKLRERFPRTQVAIRHALDVADASVLVDNSRDEKRAFSVCVVRRQGETLYDIRNSEQAVPSGIAKWLDIVCPKEQPL</sequence>
<keyword evidence="1" id="KW-0547">Nucleotide-binding</keyword>
<keyword evidence="4" id="KW-0614">Plasmid</keyword>
<dbReference type="SUPFAM" id="SSF52540">
    <property type="entry name" value="P-loop containing nucleoside triphosphate hydrolases"/>
    <property type="match status" value="1"/>
</dbReference>
<proteinExistence type="predicted"/>
<protein>
    <submittedName>
        <fullName evidence="4 5">Toxin</fullName>
    </submittedName>
</protein>
<dbReference type="InterPro" id="IPR027417">
    <property type="entry name" value="P-loop_NTPase"/>
</dbReference>
<geneLocation type="plasmid" evidence="6">
    <name>pticfbp5473</name>
</geneLocation>
<feature type="domain" description="Zeta toxin" evidence="3">
    <location>
        <begin position="13"/>
        <end position="187"/>
    </location>
</feature>
<dbReference type="OrthoDB" id="9791543at2"/>
<accession>A0A4D7E6C7</accession>
<dbReference type="EMBL" id="CP072169">
    <property type="protein sequence ID" value="QYA10237.1"/>
    <property type="molecule type" value="Genomic_DNA"/>
</dbReference>
<dbReference type="GO" id="GO:0016301">
    <property type="term" value="F:kinase activity"/>
    <property type="evidence" value="ECO:0007669"/>
    <property type="project" value="InterPro"/>
</dbReference>
<organism evidence="4 6">
    <name type="scientific">Agrobacterium larrymoorei</name>
    <dbReference type="NCBI Taxonomy" id="160699"/>
    <lineage>
        <taxon>Bacteria</taxon>
        <taxon>Pseudomonadati</taxon>
        <taxon>Pseudomonadota</taxon>
        <taxon>Alphaproteobacteria</taxon>
        <taxon>Hyphomicrobiales</taxon>
        <taxon>Rhizobiaceae</taxon>
        <taxon>Rhizobium/Agrobacterium group</taxon>
        <taxon>Agrobacterium</taxon>
    </lineage>
</organism>